<dbReference type="RefSeq" id="WP_143938303.1">
    <property type="nucleotide sequence ID" value="NZ_VKKG01000003.1"/>
</dbReference>
<name>A0A553K0V4_9ACTN</name>
<dbReference type="Gene3D" id="3.40.50.1820">
    <property type="entry name" value="alpha/beta hydrolase"/>
    <property type="match status" value="1"/>
</dbReference>
<organism evidence="1 2">
    <name type="scientific">Tessaracoccus rhinocerotis</name>
    <dbReference type="NCBI Taxonomy" id="1689449"/>
    <lineage>
        <taxon>Bacteria</taxon>
        <taxon>Bacillati</taxon>
        <taxon>Actinomycetota</taxon>
        <taxon>Actinomycetes</taxon>
        <taxon>Propionibacteriales</taxon>
        <taxon>Propionibacteriaceae</taxon>
        <taxon>Tessaracoccus</taxon>
    </lineage>
</organism>
<dbReference type="Proteomes" id="UP000317638">
    <property type="component" value="Unassembled WGS sequence"/>
</dbReference>
<accession>A0A553K0V4</accession>
<dbReference type="GO" id="GO:0016787">
    <property type="term" value="F:hydrolase activity"/>
    <property type="evidence" value="ECO:0007669"/>
    <property type="project" value="UniProtKB-KW"/>
</dbReference>
<comment type="caution">
    <text evidence="1">The sequence shown here is derived from an EMBL/GenBank/DDBJ whole genome shotgun (WGS) entry which is preliminary data.</text>
</comment>
<evidence type="ECO:0000313" key="1">
    <source>
        <dbReference type="EMBL" id="TRY18327.1"/>
    </source>
</evidence>
<dbReference type="OrthoDB" id="9770427at2"/>
<protein>
    <submittedName>
        <fullName evidence="1">Alpha/beta hydrolase</fullName>
    </submittedName>
</protein>
<evidence type="ECO:0000313" key="2">
    <source>
        <dbReference type="Proteomes" id="UP000317638"/>
    </source>
</evidence>
<keyword evidence="1" id="KW-0378">Hydrolase</keyword>
<proteinExistence type="predicted"/>
<dbReference type="InterPro" id="IPR029058">
    <property type="entry name" value="AB_hydrolase_fold"/>
</dbReference>
<gene>
    <name evidence="1" type="ORF">FOJ82_09890</name>
</gene>
<dbReference type="AlphaFoldDB" id="A0A553K0V4"/>
<reference evidence="1 2" key="1">
    <citation type="submission" date="2019-07" db="EMBL/GenBank/DDBJ databases">
        <authorList>
            <person name="Zhou L.-Y."/>
        </authorList>
    </citation>
    <scope>NUCLEOTIDE SEQUENCE [LARGE SCALE GENOMIC DNA]</scope>
    <source>
        <strain evidence="1 2">YIM 101269</strain>
    </source>
</reference>
<keyword evidence="2" id="KW-1185">Reference proteome</keyword>
<dbReference type="SUPFAM" id="SSF53474">
    <property type="entry name" value="alpha/beta-Hydrolases"/>
    <property type="match status" value="1"/>
</dbReference>
<sequence>MTRRRRRLARTRAAAADWLVAGTDLAGALWRRVRPRVPVVGDGDPGCAEIPVVILPGILEPWTYLAPMGNWFGELGHPVHYVETLGWNLADVARSAERCRDVLRERGVDEAVIVAHSKGGLIGKAAMALSRQAHSGETASASPEGQFVGMVTVATPFGGSSLGGRLQRLPGVRRTPLGMFLPGSTQLVSLAMERAVNERIVSLAPAWDQVIPEGSHLEGALNVRLDVPGHFRPVRDEGVWRTIHEHIHLLAAAPPTTV</sequence>
<dbReference type="EMBL" id="VKKG01000003">
    <property type="protein sequence ID" value="TRY18327.1"/>
    <property type="molecule type" value="Genomic_DNA"/>
</dbReference>